<dbReference type="Pfam" id="PF00270">
    <property type="entry name" value="DEAD"/>
    <property type="match status" value="1"/>
</dbReference>
<dbReference type="InterPro" id="IPR027417">
    <property type="entry name" value="P-loop_NTPase"/>
</dbReference>
<gene>
    <name evidence="6" type="ORF">B1A_04417</name>
</gene>
<dbReference type="GO" id="GO:0004386">
    <property type="term" value="F:helicase activity"/>
    <property type="evidence" value="ECO:0007669"/>
    <property type="project" value="UniProtKB-KW"/>
</dbReference>
<evidence type="ECO:0000256" key="4">
    <source>
        <dbReference type="ARBA" id="ARBA00022840"/>
    </source>
</evidence>
<reference evidence="6" key="1">
    <citation type="submission" date="2013-08" db="EMBL/GenBank/DDBJ databases">
        <authorList>
            <person name="Mendez C."/>
            <person name="Richter M."/>
            <person name="Ferrer M."/>
            <person name="Sanchez J."/>
        </authorList>
    </citation>
    <scope>NUCLEOTIDE SEQUENCE</scope>
</reference>
<feature type="domain" description="Helicase ATP-binding" evidence="5">
    <location>
        <begin position="1"/>
        <end position="126"/>
    </location>
</feature>
<dbReference type="EMBL" id="AUZX01003206">
    <property type="protein sequence ID" value="EQD74542.1"/>
    <property type="molecule type" value="Genomic_DNA"/>
</dbReference>
<sequence length="126" mass="13580">MIAEYLRRFPTRSILVLGPTRPLVVQTGRSIESTLLTPPPVVATGSLPPDRRERLWQPPQVIVATPQVVANDLAEGTFPLATVSLIVFDEAHRAVGDYPYVAIGAANRTGPKARVLAMTASPGDRI</sequence>
<feature type="non-terminal residue" evidence="6">
    <location>
        <position position="126"/>
    </location>
</feature>
<dbReference type="InterPro" id="IPR011545">
    <property type="entry name" value="DEAD/DEAH_box_helicase_dom"/>
</dbReference>
<comment type="caution">
    <text evidence="6">The sequence shown here is derived from an EMBL/GenBank/DDBJ whole genome shotgun (WGS) entry which is preliminary data.</text>
</comment>
<keyword evidence="3 6" id="KW-0347">Helicase</keyword>
<evidence type="ECO:0000259" key="5">
    <source>
        <dbReference type="PROSITE" id="PS51192"/>
    </source>
</evidence>
<evidence type="ECO:0000256" key="2">
    <source>
        <dbReference type="ARBA" id="ARBA00022801"/>
    </source>
</evidence>
<evidence type="ECO:0000256" key="3">
    <source>
        <dbReference type="ARBA" id="ARBA00022806"/>
    </source>
</evidence>
<dbReference type="AlphaFoldDB" id="T1BXC2"/>
<dbReference type="PANTHER" id="PTHR14025">
    <property type="entry name" value="FANCONI ANEMIA GROUP M FANCM FAMILY MEMBER"/>
    <property type="match status" value="1"/>
</dbReference>
<evidence type="ECO:0000256" key="1">
    <source>
        <dbReference type="ARBA" id="ARBA00022741"/>
    </source>
</evidence>
<dbReference type="PANTHER" id="PTHR14025:SF20">
    <property type="entry name" value="FANCONI ANEMIA GROUP M PROTEIN"/>
    <property type="match status" value="1"/>
</dbReference>
<accession>T1BXC2</accession>
<organism evidence="6">
    <name type="scientific">mine drainage metagenome</name>
    <dbReference type="NCBI Taxonomy" id="410659"/>
    <lineage>
        <taxon>unclassified sequences</taxon>
        <taxon>metagenomes</taxon>
        <taxon>ecological metagenomes</taxon>
    </lineage>
</organism>
<dbReference type="GO" id="GO:0016787">
    <property type="term" value="F:hydrolase activity"/>
    <property type="evidence" value="ECO:0007669"/>
    <property type="project" value="UniProtKB-KW"/>
</dbReference>
<keyword evidence="4" id="KW-0067">ATP-binding</keyword>
<protein>
    <submittedName>
        <fullName evidence="6">ATP-dependent helicase</fullName>
    </submittedName>
</protein>
<keyword evidence="2" id="KW-0378">Hydrolase</keyword>
<reference evidence="6" key="2">
    <citation type="journal article" date="2014" name="ISME J.">
        <title>Microbial stratification in low pH oxic and suboxic macroscopic growths along an acid mine drainage.</title>
        <authorList>
            <person name="Mendez-Garcia C."/>
            <person name="Mesa V."/>
            <person name="Sprenger R.R."/>
            <person name="Richter M."/>
            <person name="Diez M.S."/>
            <person name="Solano J."/>
            <person name="Bargiela R."/>
            <person name="Golyshina O.V."/>
            <person name="Manteca A."/>
            <person name="Ramos J.L."/>
            <person name="Gallego J.R."/>
            <person name="Llorente I."/>
            <person name="Martins Dos Santos V.A."/>
            <person name="Jensen O.N."/>
            <person name="Pelaez A.I."/>
            <person name="Sanchez J."/>
            <person name="Ferrer M."/>
        </authorList>
    </citation>
    <scope>NUCLEOTIDE SEQUENCE</scope>
</reference>
<dbReference type="PROSITE" id="PS51192">
    <property type="entry name" value="HELICASE_ATP_BIND_1"/>
    <property type="match status" value="1"/>
</dbReference>
<dbReference type="InterPro" id="IPR014001">
    <property type="entry name" value="Helicase_ATP-bd"/>
</dbReference>
<evidence type="ECO:0000313" key="6">
    <source>
        <dbReference type="EMBL" id="EQD74542.1"/>
    </source>
</evidence>
<name>T1BXC2_9ZZZZ</name>
<dbReference type="Gene3D" id="3.40.50.300">
    <property type="entry name" value="P-loop containing nucleotide triphosphate hydrolases"/>
    <property type="match status" value="1"/>
</dbReference>
<dbReference type="SUPFAM" id="SSF52540">
    <property type="entry name" value="P-loop containing nucleoside triphosphate hydrolases"/>
    <property type="match status" value="1"/>
</dbReference>
<keyword evidence="1" id="KW-0547">Nucleotide-binding</keyword>
<dbReference type="GO" id="GO:0003676">
    <property type="term" value="F:nucleic acid binding"/>
    <property type="evidence" value="ECO:0007669"/>
    <property type="project" value="InterPro"/>
</dbReference>
<proteinExistence type="predicted"/>
<dbReference type="GO" id="GO:0005524">
    <property type="term" value="F:ATP binding"/>
    <property type="evidence" value="ECO:0007669"/>
    <property type="project" value="UniProtKB-KW"/>
</dbReference>